<evidence type="ECO:0000313" key="2">
    <source>
        <dbReference type="WBParaSite" id="ES5_v2.g14577.t1"/>
    </source>
</evidence>
<reference evidence="2" key="1">
    <citation type="submission" date="2022-11" db="UniProtKB">
        <authorList>
            <consortium name="WormBaseParasite"/>
        </authorList>
    </citation>
    <scope>IDENTIFICATION</scope>
</reference>
<proteinExistence type="predicted"/>
<protein>
    <submittedName>
        <fullName evidence="2">BPL/LPL catalytic domain-containing protein</fullName>
    </submittedName>
</protein>
<dbReference type="WBParaSite" id="ES5_v2.g14577.t1">
    <property type="protein sequence ID" value="ES5_v2.g14577.t1"/>
    <property type="gene ID" value="ES5_v2.g14577"/>
</dbReference>
<accession>A0AC34FBI7</accession>
<name>A0AC34FBI7_9BILA</name>
<dbReference type="Proteomes" id="UP000887579">
    <property type="component" value="Unplaced"/>
</dbReference>
<sequence length="302" mass="34297">MSKCLTNITKNVGTIYISSCKKIYENLAVEEWLFRNHDLDKFGELALFWSNSPAVVIGRHQNPFLEADIQYIDKNGIDFARRHSGGGTVYHGNGNLNVSLLTTQKNHCRPRNLQWIAGVINQNFGVNLIATKRDDIIFPDERKVSGTAARIARGRAYHHLTLLVDEDLDVLRRSLNSPFKNRIKTNATQSVPAKHVGQLSQDAPGITVDEVKELLINSFQKQFKKCQIITVEEISESAFPDIQKTQKELLSWEWRFAKSPKFILDDNVQVENGIIKVSSNPNYQIGSQFYPSSNDFPTNQQH</sequence>
<organism evidence="1 2">
    <name type="scientific">Panagrolaimus sp. ES5</name>
    <dbReference type="NCBI Taxonomy" id="591445"/>
    <lineage>
        <taxon>Eukaryota</taxon>
        <taxon>Metazoa</taxon>
        <taxon>Ecdysozoa</taxon>
        <taxon>Nematoda</taxon>
        <taxon>Chromadorea</taxon>
        <taxon>Rhabditida</taxon>
        <taxon>Tylenchina</taxon>
        <taxon>Panagrolaimomorpha</taxon>
        <taxon>Panagrolaimoidea</taxon>
        <taxon>Panagrolaimidae</taxon>
        <taxon>Panagrolaimus</taxon>
    </lineage>
</organism>
<evidence type="ECO:0000313" key="1">
    <source>
        <dbReference type="Proteomes" id="UP000887579"/>
    </source>
</evidence>